<organism evidence="2 3">
    <name type="scientific">Hirsutella rhossiliensis</name>
    <dbReference type="NCBI Taxonomy" id="111463"/>
    <lineage>
        <taxon>Eukaryota</taxon>
        <taxon>Fungi</taxon>
        <taxon>Dikarya</taxon>
        <taxon>Ascomycota</taxon>
        <taxon>Pezizomycotina</taxon>
        <taxon>Sordariomycetes</taxon>
        <taxon>Hypocreomycetidae</taxon>
        <taxon>Hypocreales</taxon>
        <taxon>Ophiocordycipitaceae</taxon>
        <taxon>Hirsutella</taxon>
    </lineage>
</organism>
<dbReference type="RefSeq" id="XP_044715675.1">
    <property type="nucleotide sequence ID" value="XM_044869326.1"/>
</dbReference>
<name>A0A9P8SEL4_9HYPO</name>
<accession>A0A9P8SEL4</accession>
<dbReference type="GeneID" id="68359984"/>
<dbReference type="AlphaFoldDB" id="A0A9P8SEL4"/>
<proteinExistence type="predicted"/>
<gene>
    <name evidence="2" type="ORF">HRG_10856</name>
</gene>
<protein>
    <submittedName>
        <fullName evidence="2">Uncharacterized protein</fullName>
    </submittedName>
</protein>
<dbReference type="EMBL" id="JAIZPD010000017">
    <property type="protein sequence ID" value="KAH0958161.1"/>
    <property type="molecule type" value="Genomic_DNA"/>
</dbReference>
<evidence type="ECO:0000313" key="3">
    <source>
        <dbReference type="Proteomes" id="UP000824596"/>
    </source>
</evidence>
<comment type="caution">
    <text evidence="2">The sequence shown here is derived from an EMBL/GenBank/DDBJ whole genome shotgun (WGS) entry which is preliminary data.</text>
</comment>
<evidence type="ECO:0000256" key="1">
    <source>
        <dbReference type="SAM" id="MobiDB-lite"/>
    </source>
</evidence>
<feature type="region of interest" description="Disordered" evidence="1">
    <location>
        <begin position="21"/>
        <end position="59"/>
    </location>
</feature>
<dbReference type="Proteomes" id="UP000824596">
    <property type="component" value="Unassembled WGS sequence"/>
</dbReference>
<reference evidence="2" key="1">
    <citation type="submission" date="2021-09" db="EMBL/GenBank/DDBJ databases">
        <title>A high-quality genome of the endoparasitic fungus Hirsutella rhossiliensis with a comparison of Hirsutella genomes reveals transposable elements contributing to genome size variation.</title>
        <authorList>
            <person name="Lin R."/>
            <person name="Jiao Y."/>
            <person name="Sun X."/>
            <person name="Ling J."/>
            <person name="Xie B."/>
            <person name="Cheng X."/>
        </authorList>
    </citation>
    <scope>NUCLEOTIDE SEQUENCE</scope>
    <source>
        <strain evidence="2">HR02</strain>
    </source>
</reference>
<evidence type="ECO:0000313" key="2">
    <source>
        <dbReference type="EMBL" id="KAH0958161.1"/>
    </source>
</evidence>
<keyword evidence="3" id="KW-1185">Reference proteome</keyword>
<feature type="region of interest" description="Disordered" evidence="1">
    <location>
        <begin position="78"/>
        <end position="103"/>
    </location>
</feature>
<sequence>MSVGAGRCAQVEAPAIFKWPSQKYDLPSPRPKDVIQRGTCPDLRGGDPKKRRRAVTPGLSAPSDVMLLDVGNAPQHHQLTRRERPAPSAPTLPGTALCENTQDGGRGRGDMIYRAPVYHTSGTLLKNCPNYRVHSYKDRSSLNDFRFESLDLSCEKPANYQTNLLPIEAGLDGSCIG</sequence>